<dbReference type="Pfam" id="PF00857">
    <property type="entry name" value="Isochorismatase"/>
    <property type="match status" value="1"/>
</dbReference>
<comment type="similarity">
    <text evidence="1">Belongs to the isochorismatase family.</text>
</comment>
<evidence type="ECO:0000256" key="1">
    <source>
        <dbReference type="ARBA" id="ARBA00006336"/>
    </source>
</evidence>
<reference evidence="3" key="1">
    <citation type="journal article" date="2022" name="G3 (Bethesda)">
        <title>High quality genome of the basidiomycete yeast Dioszegia hungarica PDD-24b-2 isolated from cloud water.</title>
        <authorList>
            <person name="Jarrige D."/>
            <person name="Haridas S."/>
            <person name="Bleykasten-Grosshans C."/>
            <person name="Joly M."/>
            <person name="Nadalig T."/>
            <person name="Sancelme M."/>
            <person name="Vuilleumier S."/>
            <person name="Grigoriev I.V."/>
            <person name="Amato P."/>
            <person name="Bringel F."/>
        </authorList>
    </citation>
    <scope>NUCLEOTIDE SEQUENCE</scope>
    <source>
        <strain evidence="3">PDD-24b-2</strain>
    </source>
</reference>
<accession>A0AA38LWE4</accession>
<dbReference type="PANTHER" id="PTHR14119:SF3">
    <property type="entry name" value="ISOCHORISMATASE DOMAIN-CONTAINING PROTEIN 2"/>
    <property type="match status" value="1"/>
</dbReference>
<feature type="domain" description="Isochorismatase-like" evidence="2">
    <location>
        <begin position="21"/>
        <end position="179"/>
    </location>
</feature>
<dbReference type="SUPFAM" id="SSF52499">
    <property type="entry name" value="Isochorismatase-like hydrolases"/>
    <property type="match status" value="1"/>
</dbReference>
<keyword evidence="4" id="KW-1185">Reference proteome</keyword>
<organism evidence="3 4">
    <name type="scientific">Dioszegia hungarica</name>
    <dbReference type="NCBI Taxonomy" id="4972"/>
    <lineage>
        <taxon>Eukaryota</taxon>
        <taxon>Fungi</taxon>
        <taxon>Dikarya</taxon>
        <taxon>Basidiomycota</taxon>
        <taxon>Agaricomycotina</taxon>
        <taxon>Tremellomycetes</taxon>
        <taxon>Tremellales</taxon>
        <taxon>Bulleribasidiaceae</taxon>
        <taxon>Dioszegia</taxon>
    </lineage>
</organism>
<dbReference type="InterPro" id="IPR050993">
    <property type="entry name" value="Isochorismatase_domain"/>
</dbReference>
<gene>
    <name evidence="3" type="ORF">MKK02DRAFT_45215</name>
</gene>
<comment type="caution">
    <text evidence="3">The sequence shown here is derived from an EMBL/GenBank/DDBJ whole genome shotgun (WGS) entry which is preliminary data.</text>
</comment>
<sequence length="226" mass="25005">MGLKTINDSQFLCPISAKTSIFMICDVQRRLRDGMYGFDAMIAQIDKMLKAAPMVGLRTMATEQVPKGGCEPHGKRDTTVPELDLSSLPKELNLGTFKKSMFTMIFDDTEEVLQRVKPKVAILAGMEAHVCILHTALSLLRAGVEVYVLVDAITSSHRQETMIAVDRMRQAGAIITTSEAILMEFVEDSADPVFKELCDMVADTKKASKNALDVLLEPHMRGQLSR</sequence>
<protein>
    <submittedName>
        <fullName evidence="3">Isochorismatase-like protein</fullName>
    </submittedName>
</protein>
<dbReference type="EMBL" id="JAKWFO010000005">
    <property type="protein sequence ID" value="KAI9636511.1"/>
    <property type="molecule type" value="Genomic_DNA"/>
</dbReference>
<dbReference type="Gene3D" id="3.40.50.850">
    <property type="entry name" value="Isochorismatase-like"/>
    <property type="match status" value="1"/>
</dbReference>
<proteinExistence type="inferred from homology"/>
<evidence type="ECO:0000313" key="3">
    <source>
        <dbReference type="EMBL" id="KAI9636511.1"/>
    </source>
</evidence>
<dbReference type="RefSeq" id="XP_052946288.1">
    <property type="nucleotide sequence ID" value="XM_053093292.1"/>
</dbReference>
<dbReference type="PANTHER" id="PTHR14119">
    <property type="entry name" value="HYDROLASE"/>
    <property type="match status" value="1"/>
</dbReference>
<evidence type="ECO:0000259" key="2">
    <source>
        <dbReference type="Pfam" id="PF00857"/>
    </source>
</evidence>
<name>A0AA38LWE4_9TREE</name>
<dbReference type="GeneID" id="77732497"/>
<dbReference type="InterPro" id="IPR000868">
    <property type="entry name" value="Isochorismatase-like_dom"/>
</dbReference>
<dbReference type="InterPro" id="IPR036380">
    <property type="entry name" value="Isochorismatase-like_sf"/>
</dbReference>
<dbReference type="Proteomes" id="UP001164286">
    <property type="component" value="Unassembled WGS sequence"/>
</dbReference>
<dbReference type="AlphaFoldDB" id="A0AA38LWE4"/>
<evidence type="ECO:0000313" key="4">
    <source>
        <dbReference type="Proteomes" id="UP001164286"/>
    </source>
</evidence>